<reference evidence="1 2" key="1">
    <citation type="submission" date="2016-10" db="EMBL/GenBank/DDBJ databases">
        <authorList>
            <person name="de Groot N.N."/>
        </authorList>
    </citation>
    <scope>NUCLEOTIDE SEQUENCE [LARGE SCALE GENOMIC DNA]</scope>
    <source>
        <strain evidence="1 2">DSM 28286</strain>
    </source>
</reference>
<dbReference type="EMBL" id="FOXQ01000004">
    <property type="protein sequence ID" value="SFP98544.1"/>
    <property type="molecule type" value="Genomic_DNA"/>
</dbReference>
<gene>
    <name evidence="1" type="ORF">SAMN05444277_10433</name>
</gene>
<dbReference type="Proteomes" id="UP000199031">
    <property type="component" value="Unassembled WGS sequence"/>
</dbReference>
<name>A0A1I5UTB8_9BACT</name>
<dbReference type="AlphaFoldDB" id="A0A1I5UTB8"/>
<dbReference type="STRING" id="1465490.SAMN05444277_10433"/>
<keyword evidence="2" id="KW-1185">Reference proteome</keyword>
<dbReference type="OrthoDB" id="824384at2"/>
<accession>A0A1I5UTB8</accession>
<sequence length="190" mass="21641">MKEQLPPQVLAGLFNNSLVYTGEKIKTETIYDVQQPVAINEYPVELKPAPAEEKVHKPGKWYLGNYEKKFIVLVNDEYNVYLSEKELEFLTGILNACKMNLAHVALINFKNHPVQFQQMKKDLQPQFIVSFGINALQIELPFSMPDYQVQQYDNCAILTAPALVQLNAATPAAKAEKTKLWNSLKKMLNL</sequence>
<organism evidence="1 2">
    <name type="scientific">Parafilimonas terrae</name>
    <dbReference type="NCBI Taxonomy" id="1465490"/>
    <lineage>
        <taxon>Bacteria</taxon>
        <taxon>Pseudomonadati</taxon>
        <taxon>Bacteroidota</taxon>
        <taxon>Chitinophagia</taxon>
        <taxon>Chitinophagales</taxon>
        <taxon>Chitinophagaceae</taxon>
        <taxon>Parafilimonas</taxon>
    </lineage>
</organism>
<protein>
    <submittedName>
        <fullName evidence="1">Uncharacterized protein</fullName>
    </submittedName>
</protein>
<evidence type="ECO:0000313" key="1">
    <source>
        <dbReference type="EMBL" id="SFP98544.1"/>
    </source>
</evidence>
<proteinExistence type="predicted"/>
<dbReference type="RefSeq" id="WP_090657169.1">
    <property type="nucleotide sequence ID" value="NZ_FOXQ01000004.1"/>
</dbReference>
<evidence type="ECO:0000313" key="2">
    <source>
        <dbReference type="Proteomes" id="UP000199031"/>
    </source>
</evidence>